<proteinExistence type="predicted"/>
<evidence type="ECO:0000313" key="2">
    <source>
        <dbReference type="EMBL" id="SUX31495.1"/>
    </source>
</evidence>
<sequence length="264" mass="28889">MNEGVAQAQLRQQPPFHRLVEWLAQAARRQVSEQADAGIRVQAPLAWRVIRLPAAVIGQHRGLAGNRVRKLQRQAAGAVGGQLQQRDAVEDAALELRLVAAGLVGQRQLALRQRVAAQDAGEGFADRPQFEQGILRHRLAGLPGSDAVIEVMRLAVGQHRHRHAGNVLGLHQRRDRRLDRRIEIGLAGIIGGLGRERKKGQAAKHARQGSKLQGLHHRGTPERGTSRPARLFRAAPGPDWESPAKLQTAAAAVNGATRHIRNRQ</sequence>
<reference evidence="2 3" key="1">
    <citation type="submission" date="2018-06" db="EMBL/GenBank/DDBJ databases">
        <authorList>
            <consortium name="Pathogen Informatics"/>
            <person name="Doyle S."/>
        </authorList>
    </citation>
    <scope>NUCLEOTIDE SEQUENCE [LARGE SCALE GENOMIC DNA]</scope>
    <source>
        <strain evidence="2 3">NCTC8684</strain>
    </source>
</reference>
<dbReference type="Proteomes" id="UP000254029">
    <property type="component" value="Unassembled WGS sequence"/>
</dbReference>
<feature type="region of interest" description="Disordered" evidence="1">
    <location>
        <begin position="195"/>
        <end position="229"/>
    </location>
</feature>
<dbReference type="AlphaFoldDB" id="A0AAX2M5L8"/>
<gene>
    <name evidence="2" type="ORF">NCTC8684_00540</name>
</gene>
<feature type="compositionally biased region" description="Basic residues" evidence="1">
    <location>
        <begin position="196"/>
        <end position="218"/>
    </location>
</feature>
<protein>
    <submittedName>
        <fullName evidence="2">Uncharacterized protein</fullName>
    </submittedName>
</protein>
<evidence type="ECO:0000256" key="1">
    <source>
        <dbReference type="SAM" id="MobiDB-lite"/>
    </source>
</evidence>
<comment type="caution">
    <text evidence="2">The sequence shown here is derived from an EMBL/GenBank/DDBJ whole genome shotgun (WGS) entry which is preliminary data.</text>
</comment>
<accession>A0AAX2M5L8</accession>
<dbReference type="EMBL" id="UIGR01000001">
    <property type="protein sequence ID" value="SUX31495.1"/>
    <property type="molecule type" value="Genomic_DNA"/>
</dbReference>
<organism evidence="2 3">
    <name type="scientific">Chromobacterium violaceum</name>
    <dbReference type="NCBI Taxonomy" id="536"/>
    <lineage>
        <taxon>Bacteria</taxon>
        <taxon>Pseudomonadati</taxon>
        <taxon>Pseudomonadota</taxon>
        <taxon>Betaproteobacteria</taxon>
        <taxon>Neisseriales</taxon>
        <taxon>Chromobacteriaceae</taxon>
        <taxon>Chromobacterium</taxon>
    </lineage>
</organism>
<evidence type="ECO:0000313" key="3">
    <source>
        <dbReference type="Proteomes" id="UP000254029"/>
    </source>
</evidence>
<name>A0AAX2M5L8_CHRVL</name>